<feature type="domain" description="Zn(2)-C6 fungal-type" evidence="3">
    <location>
        <begin position="26"/>
        <end position="56"/>
    </location>
</feature>
<dbReference type="InterPro" id="IPR001138">
    <property type="entry name" value="Zn2Cys6_DnaBD"/>
</dbReference>
<dbReference type="PANTHER" id="PTHR37534:SF49">
    <property type="entry name" value="LYSINE BIOSYNTHESIS REGULATORY PROTEIN LYS14"/>
    <property type="match status" value="1"/>
</dbReference>
<keyword evidence="2" id="KW-0539">Nucleus</keyword>
<organism evidence="4 5">
    <name type="scientific">Lachnellula cervina</name>
    <dbReference type="NCBI Taxonomy" id="1316786"/>
    <lineage>
        <taxon>Eukaryota</taxon>
        <taxon>Fungi</taxon>
        <taxon>Dikarya</taxon>
        <taxon>Ascomycota</taxon>
        <taxon>Pezizomycotina</taxon>
        <taxon>Leotiomycetes</taxon>
        <taxon>Helotiales</taxon>
        <taxon>Lachnaceae</taxon>
        <taxon>Lachnellula</taxon>
    </lineage>
</organism>
<keyword evidence="5" id="KW-1185">Reference proteome</keyword>
<dbReference type="GO" id="GO:0045944">
    <property type="term" value="P:positive regulation of transcription by RNA polymerase II"/>
    <property type="evidence" value="ECO:0007669"/>
    <property type="project" value="TreeGrafter"/>
</dbReference>
<dbReference type="GO" id="GO:0005634">
    <property type="term" value="C:nucleus"/>
    <property type="evidence" value="ECO:0007669"/>
    <property type="project" value="UniProtKB-SubCell"/>
</dbReference>
<dbReference type="InterPro" id="IPR036864">
    <property type="entry name" value="Zn2-C6_fun-type_DNA-bd_sf"/>
</dbReference>
<evidence type="ECO:0000256" key="1">
    <source>
        <dbReference type="ARBA" id="ARBA00004123"/>
    </source>
</evidence>
<dbReference type="GO" id="GO:0008270">
    <property type="term" value="F:zinc ion binding"/>
    <property type="evidence" value="ECO:0007669"/>
    <property type="project" value="InterPro"/>
</dbReference>
<evidence type="ECO:0000313" key="4">
    <source>
        <dbReference type="EMBL" id="TVY55411.1"/>
    </source>
</evidence>
<evidence type="ECO:0000256" key="2">
    <source>
        <dbReference type="ARBA" id="ARBA00023242"/>
    </source>
</evidence>
<dbReference type="PROSITE" id="PS00463">
    <property type="entry name" value="ZN2_CY6_FUNGAL_1"/>
    <property type="match status" value="1"/>
</dbReference>
<dbReference type="GO" id="GO:0000976">
    <property type="term" value="F:transcription cis-regulatory region binding"/>
    <property type="evidence" value="ECO:0007669"/>
    <property type="project" value="TreeGrafter"/>
</dbReference>
<dbReference type="SUPFAM" id="SSF57701">
    <property type="entry name" value="Zn2/Cys6 DNA-binding domain"/>
    <property type="match status" value="1"/>
</dbReference>
<dbReference type="CDD" id="cd00067">
    <property type="entry name" value="GAL4"/>
    <property type="match status" value="1"/>
</dbReference>
<dbReference type="OrthoDB" id="5130013at2759"/>
<reference evidence="4 5" key="1">
    <citation type="submission" date="2018-05" db="EMBL/GenBank/DDBJ databases">
        <title>Whole genome sequencing for identification of molecular markers to develop diagnostic detection tools for the regulated plant pathogen Lachnellula willkommii.</title>
        <authorList>
            <person name="Giroux E."/>
            <person name="Bilodeau G."/>
        </authorList>
    </citation>
    <scope>NUCLEOTIDE SEQUENCE [LARGE SCALE GENOMIC DNA]</scope>
    <source>
        <strain evidence="4 5">CBS 625.97</strain>
    </source>
</reference>
<dbReference type="AlphaFoldDB" id="A0A7D8Z7X6"/>
<dbReference type="PROSITE" id="PS50048">
    <property type="entry name" value="ZN2_CY6_FUNGAL_2"/>
    <property type="match status" value="1"/>
</dbReference>
<dbReference type="Pfam" id="PF11951">
    <property type="entry name" value="Fungal_trans_2"/>
    <property type="match status" value="1"/>
</dbReference>
<protein>
    <submittedName>
        <fullName evidence="4">Acriflavine sensitivity control protein acr-2</fullName>
    </submittedName>
</protein>
<evidence type="ECO:0000259" key="3">
    <source>
        <dbReference type="PROSITE" id="PS50048"/>
    </source>
</evidence>
<accession>A0A7D8Z7X6</accession>
<dbReference type="InterPro" id="IPR021858">
    <property type="entry name" value="Fun_TF"/>
</dbReference>
<proteinExistence type="predicted"/>
<dbReference type="SMART" id="SM00066">
    <property type="entry name" value="GAL4"/>
    <property type="match status" value="1"/>
</dbReference>
<dbReference type="PANTHER" id="PTHR37534">
    <property type="entry name" value="TRANSCRIPTIONAL ACTIVATOR PROTEIN UGA3"/>
    <property type="match status" value="1"/>
</dbReference>
<dbReference type="Proteomes" id="UP000481288">
    <property type="component" value="Unassembled WGS sequence"/>
</dbReference>
<dbReference type="Pfam" id="PF00172">
    <property type="entry name" value="Zn_clus"/>
    <property type="match status" value="1"/>
</dbReference>
<dbReference type="Gene3D" id="4.10.240.10">
    <property type="entry name" value="Zn(2)-C6 fungal-type DNA-binding domain"/>
    <property type="match status" value="1"/>
</dbReference>
<dbReference type="GO" id="GO:0000981">
    <property type="term" value="F:DNA-binding transcription factor activity, RNA polymerase II-specific"/>
    <property type="evidence" value="ECO:0007669"/>
    <property type="project" value="InterPro"/>
</dbReference>
<comment type="caution">
    <text evidence="4">The sequence shown here is derived from an EMBL/GenBank/DDBJ whole genome shotgun (WGS) entry which is preliminary data.</text>
</comment>
<evidence type="ECO:0000313" key="5">
    <source>
        <dbReference type="Proteomes" id="UP000481288"/>
    </source>
</evidence>
<name>A0A7D8Z7X6_9HELO</name>
<dbReference type="PRINTS" id="PR00755">
    <property type="entry name" value="AFLATOXINBRP"/>
</dbReference>
<comment type="subcellular location">
    <subcellularLocation>
        <location evidence="1">Nucleus</location>
    </subcellularLocation>
</comment>
<gene>
    <name evidence="4" type="primary">acr-2_0</name>
    <name evidence="4" type="ORF">LCER1_G003490</name>
</gene>
<dbReference type="EMBL" id="QGMG01000243">
    <property type="protein sequence ID" value="TVY55411.1"/>
    <property type="molecule type" value="Genomic_DNA"/>
</dbReference>
<sequence length="521" mass="58049">MVHDSPARSEDASVASGRRVKHSRQGCVLCKARRIRCSEEKPSCARCAKDGRTCEYIVRLTWEEDSLSRGVKHGRAARSRSADRISSSGMAERSQISAPQYMKDYGSYFINTNASDLEGKPIHKATACIRYRRPVIPRTLNSARVYGLSSMDGALFQYYQSQVCHDLTLVDDISNGYRHIVLPMSTTYESVMESVLAMAALYLDLNTPSTSTDYYAIALRHKQKALNGLRQDLATDGGAHTDHVLVSMLMLCLLDITDGCQTSWPQHLSAAAKILSDRSVDLREPSLASFISKFFAARDVMSRTACGARSKFKQIAWQQPHEIDNTVGCSYELMEIISSITDLTSYMTDINQNIATTQKLVEIETQLDNLIQTLPSSSSSLPPTETTFLSSTSKIIHVATKIYFYTALHSALPCTYLIRSLVREQMSVIESMPYLRSAHLWSIFVTALYVSADEERIFFLRQFDRLEAASAAIGPTQAAKAVLERVWKRRDLEVDAGKADESGLSDWARLVRPLSDGLSLA</sequence>